<evidence type="ECO:0000313" key="14">
    <source>
        <dbReference type="EMBL" id="QQR30865.1"/>
    </source>
</evidence>
<evidence type="ECO:0000313" key="16">
    <source>
        <dbReference type="Proteomes" id="UP000596035"/>
    </source>
</evidence>
<keyword evidence="15" id="KW-1185">Reference proteome</keyword>
<dbReference type="Pfam" id="PF12627">
    <property type="entry name" value="PolyA_pol_RNAbd"/>
    <property type="match status" value="1"/>
</dbReference>
<dbReference type="InterPro" id="IPR043519">
    <property type="entry name" value="NT_sf"/>
</dbReference>
<keyword evidence="6" id="KW-0547">Nucleotide-binding</keyword>
<dbReference type="Gene3D" id="1.10.3090.10">
    <property type="entry name" value="cca-adding enzyme, domain 2"/>
    <property type="match status" value="1"/>
</dbReference>
<evidence type="ECO:0000256" key="2">
    <source>
        <dbReference type="ARBA" id="ARBA00022679"/>
    </source>
</evidence>
<evidence type="ECO:0000313" key="13">
    <source>
        <dbReference type="EMBL" id="ASB41606.1"/>
    </source>
</evidence>
<dbReference type="InterPro" id="IPR050264">
    <property type="entry name" value="Bact_CCA-adding_enz_type3_sf"/>
</dbReference>
<dbReference type="InterPro" id="IPR032828">
    <property type="entry name" value="PolyA_RNA-bd"/>
</dbReference>
<dbReference type="PANTHER" id="PTHR46173">
    <property type="entry name" value="CCA TRNA NUCLEOTIDYLTRANSFERASE 1, MITOCHONDRIAL"/>
    <property type="match status" value="1"/>
</dbReference>
<dbReference type="GO" id="GO:0016779">
    <property type="term" value="F:nucleotidyltransferase activity"/>
    <property type="evidence" value="ECO:0007669"/>
    <property type="project" value="UniProtKB-KW"/>
</dbReference>
<dbReference type="EMBL" id="CP021422">
    <property type="protein sequence ID" value="ASB41606.1"/>
    <property type="molecule type" value="Genomic_DNA"/>
</dbReference>
<accession>A0A1Z2XT31</accession>
<dbReference type="EMBL" id="CP065321">
    <property type="protein sequence ID" value="QQR30865.1"/>
    <property type="molecule type" value="Genomic_DNA"/>
</dbReference>
<gene>
    <name evidence="13" type="ORF">ADH66_13635</name>
    <name evidence="14" type="ORF">I5Q82_03975</name>
</gene>
<evidence type="ECO:0000259" key="10">
    <source>
        <dbReference type="Pfam" id="PF01743"/>
    </source>
</evidence>
<evidence type="ECO:0000256" key="8">
    <source>
        <dbReference type="ARBA" id="ARBA00022884"/>
    </source>
</evidence>
<keyword evidence="3" id="KW-0819">tRNA processing</keyword>
<evidence type="ECO:0000256" key="3">
    <source>
        <dbReference type="ARBA" id="ARBA00022694"/>
    </source>
</evidence>
<keyword evidence="8 9" id="KW-0694">RNA-binding</keyword>
<proteinExistence type="inferred from homology"/>
<evidence type="ECO:0000256" key="1">
    <source>
        <dbReference type="ARBA" id="ARBA00001946"/>
    </source>
</evidence>
<comment type="similarity">
    <text evidence="9">Belongs to the tRNA nucleotidyltransferase/poly(A) polymerase family.</text>
</comment>
<organism evidence="14 16">
    <name type="scientific">Acutalibacter muris</name>
    <dbReference type="NCBI Taxonomy" id="1796620"/>
    <lineage>
        <taxon>Bacteria</taxon>
        <taxon>Bacillati</taxon>
        <taxon>Bacillota</taxon>
        <taxon>Clostridia</taxon>
        <taxon>Eubacteriales</taxon>
        <taxon>Acutalibacteraceae</taxon>
        <taxon>Acutalibacter</taxon>
    </lineage>
</organism>
<evidence type="ECO:0000313" key="15">
    <source>
        <dbReference type="Proteomes" id="UP000196710"/>
    </source>
</evidence>
<dbReference type="AlphaFoldDB" id="A0A1Z2XT31"/>
<sequence>MPKISPPGHILEIISRLESRGFETWCAGGCVRDALLLREPSDWDIATAALPQETAACFPGLRVLETGAAHGTVTLITPKGPVEVTTLRVDGEYTGHRRPIGVSFSRNIKEDLARRDFTVNALAYHPERGLLDPFGGQEDLHRGLLRCVGDPMRRFDEDALRILRAARFSAALGFEIEKGTLSAALDSLGLIKSLSGERVRQELTKLLCAPGAGTALKRYPRIILAALPELSSLPSPQEVPPELVPRWAALLRDCAPDSARGLLRRLRFPNREISEITRLIRQLPLTPQGLSLWKRLETAGLTLKDLAVSGGDLISLGYSPGPGLGAALEGLLRGVLSGELQNSREALLSHAAKNM</sequence>
<dbReference type="InterPro" id="IPR002646">
    <property type="entry name" value="PolA_pol_head_dom"/>
</dbReference>
<name>A0A1Z2XT31_9FIRM</name>
<dbReference type="Proteomes" id="UP000196710">
    <property type="component" value="Chromosome"/>
</dbReference>
<dbReference type="Pfam" id="PF13735">
    <property type="entry name" value="tRNA_NucTran2_2"/>
    <property type="match status" value="1"/>
</dbReference>
<evidence type="ECO:0000256" key="6">
    <source>
        <dbReference type="ARBA" id="ARBA00022741"/>
    </source>
</evidence>
<feature type="domain" description="Poly A polymerase head" evidence="10">
    <location>
        <begin position="25"/>
        <end position="146"/>
    </location>
</feature>
<dbReference type="SUPFAM" id="SSF81301">
    <property type="entry name" value="Nucleotidyltransferase"/>
    <property type="match status" value="1"/>
</dbReference>
<dbReference type="PANTHER" id="PTHR46173:SF1">
    <property type="entry name" value="CCA TRNA NUCLEOTIDYLTRANSFERASE 1, MITOCHONDRIAL"/>
    <property type="match status" value="1"/>
</dbReference>
<evidence type="ECO:0000256" key="5">
    <source>
        <dbReference type="ARBA" id="ARBA00022723"/>
    </source>
</evidence>
<keyword evidence="7" id="KW-0460">Magnesium</keyword>
<dbReference type="RefSeq" id="WP_066539598.1">
    <property type="nucleotide sequence ID" value="NZ_CP021422.1"/>
</dbReference>
<evidence type="ECO:0000259" key="11">
    <source>
        <dbReference type="Pfam" id="PF12627"/>
    </source>
</evidence>
<feature type="domain" description="CCA-adding enzyme C-terminal" evidence="12">
    <location>
        <begin position="302"/>
        <end position="350"/>
    </location>
</feature>
<keyword evidence="5" id="KW-0479">Metal-binding</keyword>
<dbReference type="CDD" id="cd05398">
    <property type="entry name" value="NT_ClassII-CCAase"/>
    <property type="match status" value="1"/>
</dbReference>
<dbReference type="GO" id="GO:0000166">
    <property type="term" value="F:nucleotide binding"/>
    <property type="evidence" value="ECO:0007669"/>
    <property type="project" value="UniProtKB-KW"/>
</dbReference>
<protein>
    <submittedName>
        <fullName evidence="14">CCA tRNA nucleotidyltransferase</fullName>
    </submittedName>
</protein>
<comment type="cofactor">
    <cofactor evidence="1">
        <name>Mg(2+)</name>
        <dbReference type="ChEBI" id="CHEBI:18420"/>
    </cofactor>
</comment>
<keyword evidence="4" id="KW-0548">Nucleotidyltransferase</keyword>
<feature type="domain" description="tRNA nucleotidyltransferase/poly(A) polymerase RNA and SrmB- binding" evidence="11">
    <location>
        <begin position="173"/>
        <end position="217"/>
    </location>
</feature>
<dbReference type="GO" id="GO:0046872">
    <property type="term" value="F:metal ion binding"/>
    <property type="evidence" value="ECO:0007669"/>
    <property type="project" value="UniProtKB-KW"/>
</dbReference>
<dbReference type="KEGG" id="amur:ADH66_13635"/>
<evidence type="ECO:0000256" key="7">
    <source>
        <dbReference type="ARBA" id="ARBA00022842"/>
    </source>
</evidence>
<dbReference type="Pfam" id="PF01743">
    <property type="entry name" value="PolyA_pol"/>
    <property type="match status" value="1"/>
</dbReference>
<reference evidence="14 16" key="3">
    <citation type="submission" date="2020-11" db="EMBL/GenBank/DDBJ databases">
        <title>Closed and high quality bacterial genomes of the OMM12 community.</title>
        <authorList>
            <person name="Marbouty M."/>
            <person name="Lamy-Besnier Q."/>
            <person name="Debarbieux L."/>
            <person name="Koszul R."/>
        </authorList>
    </citation>
    <scope>NUCLEOTIDE SEQUENCE [LARGE SCALE GENOMIC DNA]</scope>
    <source>
        <strain evidence="14 16">KB18</strain>
    </source>
</reference>
<dbReference type="Gene3D" id="3.30.460.10">
    <property type="entry name" value="Beta Polymerase, domain 2"/>
    <property type="match status" value="1"/>
</dbReference>
<reference evidence="13" key="1">
    <citation type="journal article" date="2017" name="Genome Announc.">
        <title>High-Quality Whole-Genome Sequences of the Oligo-Mouse-Microbiota Bacterial Community.</title>
        <authorList>
            <person name="Garzetti D."/>
            <person name="Brugiroux S."/>
            <person name="Bunk B."/>
            <person name="Pukall R."/>
            <person name="McCoy K.D."/>
            <person name="Macpherson A.J."/>
            <person name="Stecher B."/>
        </authorList>
    </citation>
    <scope>NUCLEOTIDE SEQUENCE</scope>
    <source>
        <strain evidence="13">KB18</strain>
    </source>
</reference>
<dbReference type="InterPro" id="IPR032810">
    <property type="entry name" value="CCA-adding_enz_C"/>
</dbReference>
<evidence type="ECO:0000256" key="9">
    <source>
        <dbReference type="RuleBase" id="RU003953"/>
    </source>
</evidence>
<reference evidence="15" key="2">
    <citation type="submission" date="2017-05" db="EMBL/GenBank/DDBJ databases">
        <title>Improved OligoMM genomes.</title>
        <authorList>
            <person name="Garzetti D."/>
        </authorList>
    </citation>
    <scope>NUCLEOTIDE SEQUENCE [LARGE SCALE GENOMIC DNA]</scope>
    <source>
        <strain evidence="15">KB18</strain>
    </source>
</reference>
<dbReference type="Proteomes" id="UP000596035">
    <property type="component" value="Chromosome"/>
</dbReference>
<dbReference type="Gene3D" id="1.10.246.80">
    <property type="match status" value="1"/>
</dbReference>
<dbReference type="SUPFAM" id="SSF81891">
    <property type="entry name" value="Poly A polymerase C-terminal region-like"/>
    <property type="match status" value="1"/>
</dbReference>
<evidence type="ECO:0000259" key="12">
    <source>
        <dbReference type="Pfam" id="PF13735"/>
    </source>
</evidence>
<dbReference type="GO" id="GO:0008033">
    <property type="term" value="P:tRNA processing"/>
    <property type="evidence" value="ECO:0007669"/>
    <property type="project" value="UniProtKB-KW"/>
</dbReference>
<dbReference type="GO" id="GO:0000049">
    <property type="term" value="F:tRNA binding"/>
    <property type="evidence" value="ECO:0007669"/>
    <property type="project" value="TreeGrafter"/>
</dbReference>
<keyword evidence="2 9" id="KW-0808">Transferase</keyword>
<evidence type="ECO:0000256" key="4">
    <source>
        <dbReference type="ARBA" id="ARBA00022695"/>
    </source>
</evidence>